<reference evidence="4" key="1">
    <citation type="journal article" date="2019" name="Int. J. Syst. Evol. Microbiol.">
        <title>The Global Catalogue of Microorganisms (GCM) 10K type strain sequencing project: providing services to taxonomists for standard genome sequencing and annotation.</title>
        <authorList>
            <consortium name="The Broad Institute Genomics Platform"/>
            <consortium name="The Broad Institute Genome Sequencing Center for Infectious Disease"/>
            <person name="Wu L."/>
            <person name="Ma J."/>
        </authorList>
    </citation>
    <scope>NUCLEOTIDE SEQUENCE [LARGE SCALE GENOMIC DNA]</scope>
    <source>
        <strain evidence="4">CGMCC 1.12806</strain>
    </source>
</reference>
<feature type="transmembrane region" description="Helical" evidence="1">
    <location>
        <begin position="180"/>
        <end position="202"/>
    </location>
</feature>
<dbReference type="EMBL" id="BMFZ01000001">
    <property type="protein sequence ID" value="GGA34124.1"/>
    <property type="molecule type" value="Genomic_DNA"/>
</dbReference>
<evidence type="ECO:0000313" key="4">
    <source>
        <dbReference type="Proteomes" id="UP000627464"/>
    </source>
</evidence>
<dbReference type="PANTHER" id="PTHR23028:SF131">
    <property type="entry name" value="BLR2367 PROTEIN"/>
    <property type="match status" value="1"/>
</dbReference>
<feature type="transmembrane region" description="Helical" evidence="1">
    <location>
        <begin position="146"/>
        <end position="168"/>
    </location>
</feature>
<feature type="transmembrane region" description="Helical" evidence="1">
    <location>
        <begin position="65"/>
        <end position="85"/>
    </location>
</feature>
<dbReference type="PANTHER" id="PTHR23028">
    <property type="entry name" value="ACETYLTRANSFERASE"/>
    <property type="match status" value="1"/>
</dbReference>
<feature type="domain" description="Acyltransferase 3" evidence="2">
    <location>
        <begin position="10"/>
        <end position="344"/>
    </location>
</feature>
<keyword evidence="1" id="KW-0472">Membrane</keyword>
<feature type="transmembrane region" description="Helical" evidence="1">
    <location>
        <begin position="329"/>
        <end position="351"/>
    </location>
</feature>
<gene>
    <name evidence="3" type="ORF">GCM10011328_06220</name>
</gene>
<keyword evidence="4" id="KW-1185">Reference proteome</keyword>
<feature type="transmembrane region" description="Helical" evidence="1">
    <location>
        <begin position="12"/>
        <end position="31"/>
    </location>
</feature>
<organism evidence="3 4">
    <name type="scientific">Hafnia psychrotolerans</name>
    <dbReference type="NCBI Taxonomy" id="1477018"/>
    <lineage>
        <taxon>Bacteria</taxon>
        <taxon>Pseudomonadati</taxon>
        <taxon>Pseudomonadota</taxon>
        <taxon>Gammaproteobacteria</taxon>
        <taxon>Enterobacterales</taxon>
        <taxon>Hafniaceae</taxon>
        <taxon>Hafnia</taxon>
    </lineage>
</organism>
<comment type="caution">
    <text evidence="3">The sequence shown here is derived from an EMBL/GenBank/DDBJ whole genome shotgun (WGS) entry which is preliminary data.</text>
</comment>
<keyword evidence="1" id="KW-0812">Transmembrane</keyword>
<name>A0ABQ1G0B7_9GAMM</name>
<protein>
    <recommendedName>
        <fullName evidence="2">Acyltransferase 3 domain-containing protein</fullName>
    </recommendedName>
</protein>
<proteinExistence type="predicted"/>
<evidence type="ECO:0000313" key="3">
    <source>
        <dbReference type="EMBL" id="GGA34124.1"/>
    </source>
</evidence>
<feature type="transmembrane region" description="Helical" evidence="1">
    <location>
        <begin position="105"/>
        <end position="126"/>
    </location>
</feature>
<evidence type="ECO:0000256" key="1">
    <source>
        <dbReference type="SAM" id="Phobius"/>
    </source>
</evidence>
<keyword evidence="1" id="KW-1133">Transmembrane helix</keyword>
<feature type="transmembrane region" description="Helical" evidence="1">
    <location>
        <begin position="243"/>
        <end position="262"/>
    </location>
</feature>
<dbReference type="InterPro" id="IPR002656">
    <property type="entry name" value="Acyl_transf_3_dom"/>
</dbReference>
<feature type="transmembrane region" description="Helical" evidence="1">
    <location>
        <begin position="268"/>
        <end position="286"/>
    </location>
</feature>
<feature type="transmembrane region" description="Helical" evidence="1">
    <location>
        <begin position="214"/>
        <end position="231"/>
    </location>
</feature>
<feature type="transmembrane region" description="Helical" evidence="1">
    <location>
        <begin position="298"/>
        <end position="323"/>
    </location>
</feature>
<evidence type="ECO:0000259" key="2">
    <source>
        <dbReference type="Pfam" id="PF01757"/>
    </source>
</evidence>
<dbReference type="Pfam" id="PF01757">
    <property type="entry name" value="Acyl_transf_3"/>
    <property type="match status" value="1"/>
</dbReference>
<dbReference type="InterPro" id="IPR050879">
    <property type="entry name" value="Acyltransferase_3"/>
</dbReference>
<dbReference type="RefSeq" id="WP_188470288.1">
    <property type="nucleotide sequence ID" value="NZ_BMFZ01000001.1"/>
</dbReference>
<dbReference type="Proteomes" id="UP000627464">
    <property type="component" value="Unassembled WGS sequence"/>
</dbReference>
<accession>A0ABQ1G0B7</accession>
<sequence length="363" mass="41068">MKNGRVIFAEQLRVLAFLSVVITHWIGVFWIHPDVISNISLAPLMDTTGINPYKSILLPVPNWNYGPFGVSIFFLISGFVIPFSLRHKSNSGFIVARLLRIYPTYIACAILSILIVYITATAYWSVTPQFRFLDIIANLSLTHMYFGIKSIDAVNWTLAIEVMFYIFCVISRPFIISKNYLQLIISMIVLSVLFKIACAHLTNNSAINIFISEVASNYCYMMYMMIGVFFYKHHTGAIDKKSLIFAVTLVFVLFVASSIYMTNNILTPVVQANYFYGLVIFSIAYYKRNSFRESKVLGYLASISYPFYALHSVIGFCVIRMLFDAGLNFYASALIAFIAVLGLSHAVHVSVERKSISIGKLFK</sequence>